<proteinExistence type="predicted"/>
<organism evidence="1 2">
    <name type="scientific">Thalictrum thalictroides</name>
    <name type="common">Rue-anemone</name>
    <name type="synonym">Anemone thalictroides</name>
    <dbReference type="NCBI Taxonomy" id="46969"/>
    <lineage>
        <taxon>Eukaryota</taxon>
        <taxon>Viridiplantae</taxon>
        <taxon>Streptophyta</taxon>
        <taxon>Embryophyta</taxon>
        <taxon>Tracheophyta</taxon>
        <taxon>Spermatophyta</taxon>
        <taxon>Magnoliopsida</taxon>
        <taxon>Ranunculales</taxon>
        <taxon>Ranunculaceae</taxon>
        <taxon>Thalictroideae</taxon>
        <taxon>Thalictrum</taxon>
    </lineage>
</organism>
<dbReference type="EMBL" id="JABWDY010040653">
    <property type="protein sequence ID" value="KAF5177974.1"/>
    <property type="molecule type" value="Genomic_DNA"/>
</dbReference>
<keyword evidence="2" id="KW-1185">Reference proteome</keyword>
<evidence type="ECO:0000313" key="1">
    <source>
        <dbReference type="EMBL" id="KAF5177974.1"/>
    </source>
</evidence>
<name>A0A7J6UZ72_THATH</name>
<protein>
    <submittedName>
        <fullName evidence="1">Uncharacterized protein</fullName>
    </submittedName>
</protein>
<dbReference type="Proteomes" id="UP000554482">
    <property type="component" value="Unassembled WGS sequence"/>
</dbReference>
<gene>
    <name evidence="1" type="ORF">FRX31_032438</name>
</gene>
<sequence length="93" mass="10675">MIQCLCFPYNNRCYKEKYEKISRTQGRLDPCLEKAFQLRFVRLYPCLEGAFPEILDGPGIHQGRRGGLEIVFNQQLTRLGITSLAASLPQAQR</sequence>
<reference evidence="1 2" key="1">
    <citation type="submission" date="2020-06" db="EMBL/GenBank/DDBJ databases">
        <title>Transcriptomic and genomic resources for Thalictrum thalictroides and T. hernandezii: Facilitating candidate gene discovery in an emerging model plant lineage.</title>
        <authorList>
            <person name="Arias T."/>
            <person name="Riano-Pachon D.M."/>
            <person name="Di Stilio V.S."/>
        </authorList>
    </citation>
    <scope>NUCLEOTIDE SEQUENCE [LARGE SCALE GENOMIC DNA]</scope>
    <source>
        <strain evidence="2">cv. WT478/WT964</strain>
        <tissue evidence="1">Leaves</tissue>
    </source>
</reference>
<accession>A0A7J6UZ72</accession>
<dbReference type="AlphaFoldDB" id="A0A7J6UZ72"/>
<dbReference type="OrthoDB" id="1391401at2759"/>
<comment type="caution">
    <text evidence="1">The sequence shown here is derived from an EMBL/GenBank/DDBJ whole genome shotgun (WGS) entry which is preliminary data.</text>
</comment>
<evidence type="ECO:0000313" key="2">
    <source>
        <dbReference type="Proteomes" id="UP000554482"/>
    </source>
</evidence>